<feature type="non-terminal residue" evidence="2">
    <location>
        <position position="105"/>
    </location>
</feature>
<comment type="caution">
    <text evidence="2">The sequence shown here is derived from an EMBL/GenBank/DDBJ whole genome shotgun (WGS) entry which is preliminary data.</text>
</comment>
<accession>A0A5N5I2E1</accession>
<feature type="compositionally biased region" description="Polar residues" evidence="1">
    <location>
        <begin position="1"/>
        <end position="12"/>
    </location>
</feature>
<gene>
    <name evidence="2" type="ORF">D8674_041415</name>
</gene>
<dbReference type="EMBL" id="SMOL01000110">
    <property type="protein sequence ID" value="KAB2633918.1"/>
    <property type="molecule type" value="Genomic_DNA"/>
</dbReference>
<reference evidence="2 3" key="2">
    <citation type="submission" date="2019-11" db="EMBL/GenBank/DDBJ databases">
        <title>A de novo genome assembly of a pear dwarfing rootstock.</title>
        <authorList>
            <person name="Wang F."/>
            <person name="Wang J."/>
            <person name="Li S."/>
            <person name="Zhang Y."/>
            <person name="Fang M."/>
            <person name="Ma L."/>
            <person name="Zhao Y."/>
            <person name="Jiang S."/>
        </authorList>
    </citation>
    <scope>NUCLEOTIDE SEQUENCE [LARGE SCALE GENOMIC DNA]</scope>
    <source>
        <strain evidence="2">S2</strain>
        <tissue evidence="2">Leaf</tissue>
    </source>
</reference>
<keyword evidence="2" id="KW-0645">Protease</keyword>
<dbReference type="Proteomes" id="UP000327157">
    <property type="component" value="Unassembled WGS sequence"/>
</dbReference>
<reference evidence="2 3" key="1">
    <citation type="submission" date="2019-09" db="EMBL/GenBank/DDBJ databases">
        <authorList>
            <person name="Ou C."/>
        </authorList>
    </citation>
    <scope>NUCLEOTIDE SEQUENCE [LARGE SCALE GENOMIC DNA]</scope>
    <source>
        <strain evidence="2">S2</strain>
        <tissue evidence="2">Leaf</tissue>
    </source>
</reference>
<feature type="region of interest" description="Disordered" evidence="1">
    <location>
        <begin position="1"/>
        <end position="25"/>
    </location>
</feature>
<keyword evidence="3" id="KW-1185">Reference proteome</keyword>
<keyword evidence="2" id="KW-0378">Hydrolase</keyword>
<sequence length="105" mass="11594">MAVSFHPTTTSPGLHPQARLSLPPPSCATKHYSGLKLQSLGTFGAKNPNLTVEFYGKVNESLQPRTRNHRPSRAQVGMMPIGTPKVPYRTPGEGTWQWVDLWNAL</sequence>
<name>A0A5N5I2E1_9ROSA</name>
<evidence type="ECO:0000256" key="1">
    <source>
        <dbReference type="SAM" id="MobiDB-lite"/>
    </source>
</evidence>
<dbReference type="GO" id="GO:0006508">
    <property type="term" value="P:proteolysis"/>
    <property type="evidence" value="ECO:0007669"/>
    <property type="project" value="UniProtKB-KW"/>
</dbReference>
<feature type="region of interest" description="Disordered" evidence="1">
    <location>
        <begin position="63"/>
        <end position="86"/>
    </location>
</feature>
<dbReference type="AlphaFoldDB" id="A0A5N5I2E1"/>
<protein>
    <submittedName>
        <fullName evidence="2">ATP-dependent Clp protease proteolytic subunit-related protein 2</fullName>
    </submittedName>
</protein>
<evidence type="ECO:0000313" key="2">
    <source>
        <dbReference type="EMBL" id="KAB2633918.1"/>
    </source>
</evidence>
<proteinExistence type="predicted"/>
<dbReference type="GO" id="GO:0008233">
    <property type="term" value="F:peptidase activity"/>
    <property type="evidence" value="ECO:0007669"/>
    <property type="project" value="UniProtKB-KW"/>
</dbReference>
<organism evidence="2 3">
    <name type="scientific">Pyrus ussuriensis x Pyrus communis</name>
    <dbReference type="NCBI Taxonomy" id="2448454"/>
    <lineage>
        <taxon>Eukaryota</taxon>
        <taxon>Viridiplantae</taxon>
        <taxon>Streptophyta</taxon>
        <taxon>Embryophyta</taxon>
        <taxon>Tracheophyta</taxon>
        <taxon>Spermatophyta</taxon>
        <taxon>Magnoliopsida</taxon>
        <taxon>eudicotyledons</taxon>
        <taxon>Gunneridae</taxon>
        <taxon>Pentapetalae</taxon>
        <taxon>rosids</taxon>
        <taxon>fabids</taxon>
        <taxon>Rosales</taxon>
        <taxon>Rosaceae</taxon>
        <taxon>Amygdaloideae</taxon>
        <taxon>Maleae</taxon>
        <taxon>Pyrus</taxon>
    </lineage>
</organism>
<evidence type="ECO:0000313" key="3">
    <source>
        <dbReference type="Proteomes" id="UP000327157"/>
    </source>
</evidence>
<dbReference type="OrthoDB" id="2017408at2759"/>